<comment type="caution">
    <text evidence="5">The sequence shown here is derived from an EMBL/GenBank/DDBJ whole genome shotgun (WGS) entry which is preliminary data.</text>
</comment>
<evidence type="ECO:0000259" key="4">
    <source>
        <dbReference type="PROSITE" id="PS51774"/>
    </source>
</evidence>
<dbReference type="Pfam" id="PF07765">
    <property type="entry name" value="KIP1"/>
    <property type="match status" value="1"/>
</dbReference>
<dbReference type="OrthoDB" id="10255522at2759"/>
<feature type="coiled-coil region" evidence="2">
    <location>
        <begin position="353"/>
        <end position="575"/>
    </location>
</feature>
<keyword evidence="1 2" id="KW-0175">Coiled coil</keyword>
<feature type="region of interest" description="Disordered" evidence="3">
    <location>
        <begin position="67"/>
        <end position="95"/>
    </location>
</feature>
<evidence type="ECO:0000313" key="6">
    <source>
        <dbReference type="Proteomes" id="UP000323000"/>
    </source>
</evidence>
<evidence type="ECO:0000256" key="2">
    <source>
        <dbReference type="SAM" id="Coils"/>
    </source>
</evidence>
<accession>A0A5C7H1I4</accession>
<dbReference type="GO" id="GO:0003779">
    <property type="term" value="F:actin binding"/>
    <property type="evidence" value="ECO:0007669"/>
    <property type="project" value="InterPro"/>
</dbReference>
<dbReference type="GO" id="GO:0005856">
    <property type="term" value="C:cytoskeleton"/>
    <property type="evidence" value="ECO:0007669"/>
    <property type="project" value="TreeGrafter"/>
</dbReference>
<sequence>MEVIRTKSEIENKMEKIMELIKNKDQEKKDGVTKDLRNDSELVGLIEDFHGQYQSLYALYNQAKGDLGRRSRGRKGKEVSTPSTPGSDSDYYSSEEIEGDFSNSRYVHQKMFNFNSSFKELETANHEVANLMHKLESTTEEKDALNSDYLEALNRIEAAEIANKNLRNEADERQKELTALEKVKEDHGSQALARIKDLEAQCESKAAEVTQLREKNVGLHARVSELELILKEKGDEIANLMKKLKDNEDNFTSKNEELMTQLSYLQLEVDSLRVPKDEAIGQVRRLTDHASLMQHDLVSLTSQKAELEMLLQRKAKETTEYAIQMKTLQGEISKKTAAEQRMLKEKEGYLVRVKDLELEMESLYSQRFKLEEQIKIKTHDTNLLRDENERVHLRNKELEDELSALCKKCEVQENDTSTQILALKAQVDHLQQELNYLQSQKTQMDFQIVREKQESSQKLTQLEQENINLTSMMSDQQRILKEQEDTIDKFKEESKQVQRMFLGSKISIQLTERKMSESAVEFRKQLEDNIRVLNQRIRVAEQLHNENKDAYRTTKDRLEEENRILREKVATSEAESKKTELKFNPGNEALSGLELAVKKLDADGEFLTRISNISNELVIARNWVRERNEEIKNLKLKIDSLVAQVDGKEEREFLLREKVWKLENENLNLMKSVSQLELKVGEFEKTTKEKDDTLLNLGEEKREAIRQLCLLIEYHRSHCNHLKGVISQMAIKTSTIS</sequence>
<protein>
    <recommendedName>
        <fullName evidence="4">NAB domain-containing protein</fullName>
    </recommendedName>
</protein>
<proteinExistence type="predicted"/>
<dbReference type="PROSITE" id="PS51774">
    <property type="entry name" value="NAB"/>
    <property type="match status" value="1"/>
</dbReference>
<dbReference type="AlphaFoldDB" id="A0A5C7H1I4"/>
<reference evidence="6" key="1">
    <citation type="journal article" date="2019" name="Gigascience">
        <title>De novo genome assembly of the endangered Acer yangbiense, a plant species with extremely small populations endemic to Yunnan Province, China.</title>
        <authorList>
            <person name="Yang J."/>
            <person name="Wariss H.M."/>
            <person name="Tao L."/>
            <person name="Zhang R."/>
            <person name="Yun Q."/>
            <person name="Hollingsworth P."/>
            <person name="Dao Z."/>
            <person name="Luo G."/>
            <person name="Guo H."/>
            <person name="Ma Y."/>
            <person name="Sun W."/>
        </authorList>
    </citation>
    <scope>NUCLEOTIDE SEQUENCE [LARGE SCALE GENOMIC DNA]</scope>
    <source>
        <strain evidence="6">cv. Malutang</strain>
    </source>
</reference>
<feature type="domain" description="NAB" evidence="4">
    <location>
        <begin position="1"/>
        <end position="67"/>
    </location>
</feature>
<dbReference type="EMBL" id="VAHF01000011">
    <property type="protein sequence ID" value="TXG50635.1"/>
    <property type="molecule type" value="Genomic_DNA"/>
</dbReference>
<dbReference type="Proteomes" id="UP000323000">
    <property type="component" value="Chromosome 11"/>
</dbReference>
<evidence type="ECO:0000256" key="1">
    <source>
        <dbReference type="ARBA" id="ARBA00023054"/>
    </source>
</evidence>
<dbReference type="InterPro" id="IPR011684">
    <property type="entry name" value="NAB"/>
</dbReference>
<feature type="coiled-coil region" evidence="2">
    <location>
        <begin position="121"/>
        <end position="261"/>
    </location>
</feature>
<feature type="coiled-coil region" evidence="2">
    <location>
        <begin position="624"/>
        <end position="651"/>
    </location>
</feature>
<evidence type="ECO:0000256" key="3">
    <source>
        <dbReference type="SAM" id="MobiDB-lite"/>
    </source>
</evidence>
<organism evidence="5 6">
    <name type="scientific">Acer yangbiense</name>
    <dbReference type="NCBI Taxonomy" id="1000413"/>
    <lineage>
        <taxon>Eukaryota</taxon>
        <taxon>Viridiplantae</taxon>
        <taxon>Streptophyta</taxon>
        <taxon>Embryophyta</taxon>
        <taxon>Tracheophyta</taxon>
        <taxon>Spermatophyta</taxon>
        <taxon>Magnoliopsida</taxon>
        <taxon>eudicotyledons</taxon>
        <taxon>Gunneridae</taxon>
        <taxon>Pentapetalae</taxon>
        <taxon>rosids</taxon>
        <taxon>malvids</taxon>
        <taxon>Sapindales</taxon>
        <taxon>Sapindaceae</taxon>
        <taxon>Hippocastanoideae</taxon>
        <taxon>Acereae</taxon>
        <taxon>Acer</taxon>
    </lineage>
</organism>
<evidence type="ECO:0000313" key="5">
    <source>
        <dbReference type="EMBL" id="TXG50635.1"/>
    </source>
</evidence>
<name>A0A5C7H1I4_9ROSI</name>
<dbReference type="PANTHER" id="PTHR47357">
    <property type="entry name" value="COP1-INTERACTIVE PROTEIN 1"/>
    <property type="match status" value="1"/>
</dbReference>
<gene>
    <name evidence="5" type="ORF">EZV62_023159</name>
</gene>
<dbReference type="PANTHER" id="PTHR47357:SF4">
    <property type="entry name" value="MYOSIN HEAVY CHAIN-LIKE PROTEIN"/>
    <property type="match status" value="1"/>
</dbReference>
<dbReference type="GO" id="GO:0005200">
    <property type="term" value="F:structural constituent of cytoskeleton"/>
    <property type="evidence" value="ECO:0007669"/>
    <property type="project" value="TreeGrafter"/>
</dbReference>
<keyword evidence="6" id="KW-1185">Reference proteome</keyword>